<dbReference type="GO" id="GO:0004664">
    <property type="term" value="F:prephenate dehydratase activity"/>
    <property type="evidence" value="ECO:0007669"/>
    <property type="project" value="UniProtKB-EC"/>
</dbReference>
<dbReference type="RefSeq" id="WP_170920432.1">
    <property type="nucleotide sequence ID" value="NZ_FWXF01000007.1"/>
</dbReference>
<dbReference type="PANTHER" id="PTHR21022:SF19">
    <property type="entry name" value="PREPHENATE DEHYDRATASE-RELATED"/>
    <property type="match status" value="1"/>
</dbReference>
<evidence type="ECO:0000256" key="8">
    <source>
        <dbReference type="ARBA" id="ARBA00014401"/>
    </source>
</evidence>
<dbReference type="PROSITE" id="PS51171">
    <property type="entry name" value="PREPHENATE_DEHYDR_3"/>
    <property type="match status" value="1"/>
</dbReference>
<dbReference type="InterPro" id="IPR002912">
    <property type="entry name" value="ACT_dom"/>
</dbReference>
<evidence type="ECO:0000256" key="18">
    <source>
        <dbReference type="ARBA" id="ARBA00047848"/>
    </source>
</evidence>
<dbReference type="EMBL" id="FWXF01000007">
    <property type="protein sequence ID" value="SMC22774.1"/>
    <property type="molecule type" value="Genomic_DNA"/>
</dbReference>
<evidence type="ECO:0000256" key="11">
    <source>
        <dbReference type="ARBA" id="ARBA00023141"/>
    </source>
</evidence>
<dbReference type="InterPro" id="IPR036979">
    <property type="entry name" value="CM_dom_sf"/>
</dbReference>
<protein>
    <recommendedName>
        <fullName evidence="8">Bifunctional chorismate mutase/prephenate dehydratase</fullName>
        <ecNumber evidence="7">4.2.1.51</ecNumber>
        <ecNumber evidence="6">5.4.99.5</ecNumber>
    </recommendedName>
    <alternativeName>
        <fullName evidence="17">Chorismate mutase-prephenate dehydratase</fullName>
    </alternativeName>
    <alternativeName>
        <fullName evidence="16">p-protein</fullName>
    </alternativeName>
</protein>
<dbReference type="Gene3D" id="3.40.190.10">
    <property type="entry name" value="Periplasmic binding protein-like II"/>
    <property type="match status" value="2"/>
</dbReference>
<comment type="catalytic activity">
    <reaction evidence="18">
        <text>prephenate + H(+) = 3-phenylpyruvate + CO2 + H2O</text>
        <dbReference type="Rhea" id="RHEA:21648"/>
        <dbReference type="ChEBI" id="CHEBI:15377"/>
        <dbReference type="ChEBI" id="CHEBI:15378"/>
        <dbReference type="ChEBI" id="CHEBI:16526"/>
        <dbReference type="ChEBI" id="CHEBI:18005"/>
        <dbReference type="ChEBI" id="CHEBI:29934"/>
        <dbReference type="EC" id="4.2.1.51"/>
    </reaction>
</comment>
<feature type="binding site" evidence="19">
    <location>
        <position position="82"/>
    </location>
    <ligand>
        <name>substrate</name>
    </ligand>
</feature>
<evidence type="ECO:0000259" key="22">
    <source>
        <dbReference type="PROSITE" id="PS51171"/>
    </source>
</evidence>
<gene>
    <name evidence="24" type="ORF">SAMN02746041_01547</name>
</gene>
<evidence type="ECO:0000256" key="14">
    <source>
        <dbReference type="ARBA" id="ARBA00023239"/>
    </source>
</evidence>
<comment type="subcellular location">
    <subcellularLocation>
        <location evidence="3">Cytoplasm</location>
    </subcellularLocation>
</comment>
<dbReference type="STRING" id="1121390.SAMN02746041_01547"/>
<dbReference type="InterPro" id="IPR045865">
    <property type="entry name" value="ACT-like_dom_sf"/>
</dbReference>
<dbReference type="Proteomes" id="UP000192783">
    <property type="component" value="Unassembled WGS sequence"/>
</dbReference>
<feature type="binding site" evidence="19">
    <location>
        <position position="10"/>
    </location>
    <ligand>
        <name>substrate</name>
    </ligand>
</feature>
<dbReference type="SUPFAM" id="SSF48600">
    <property type="entry name" value="Chorismate mutase II"/>
    <property type="match status" value="1"/>
</dbReference>
<dbReference type="PIRSF" id="PIRSF001500">
    <property type="entry name" value="Chor_mut_pdt_Ppr"/>
    <property type="match status" value="1"/>
</dbReference>
<evidence type="ECO:0000259" key="21">
    <source>
        <dbReference type="PROSITE" id="PS51168"/>
    </source>
</evidence>
<keyword evidence="12" id="KW-0584">Phenylalanine biosynthesis</keyword>
<evidence type="ECO:0000256" key="3">
    <source>
        <dbReference type="ARBA" id="ARBA00004496"/>
    </source>
</evidence>
<dbReference type="Gene3D" id="3.30.70.260">
    <property type="match status" value="1"/>
</dbReference>
<dbReference type="GO" id="GO:0046417">
    <property type="term" value="P:chorismate metabolic process"/>
    <property type="evidence" value="ECO:0007669"/>
    <property type="project" value="InterPro"/>
</dbReference>
<feature type="binding site" evidence="19">
    <location>
        <position position="38"/>
    </location>
    <ligand>
        <name>substrate</name>
    </ligand>
</feature>
<evidence type="ECO:0000256" key="19">
    <source>
        <dbReference type="PIRSR" id="PIRSR001500-1"/>
    </source>
</evidence>
<dbReference type="PROSITE" id="PS51671">
    <property type="entry name" value="ACT"/>
    <property type="match status" value="1"/>
</dbReference>
<dbReference type="GO" id="GO:0005737">
    <property type="term" value="C:cytoplasm"/>
    <property type="evidence" value="ECO:0007669"/>
    <property type="project" value="UniProtKB-SubCell"/>
</dbReference>
<dbReference type="Gene3D" id="1.20.59.10">
    <property type="entry name" value="Chorismate mutase"/>
    <property type="match status" value="1"/>
</dbReference>
<comment type="pathway">
    <text evidence="4">Amino-acid biosynthesis; L-phenylalanine biosynthesis; phenylpyruvate from prephenate: step 1/1.</text>
</comment>
<keyword evidence="13" id="KW-0413">Isomerase</keyword>
<dbReference type="InterPro" id="IPR018528">
    <property type="entry name" value="Preph_deHydtase_CS"/>
</dbReference>
<feature type="site" description="Essential for prephenate dehydratase activity" evidence="20">
    <location>
        <position position="258"/>
    </location>
</feature>
<feature type="binding site" evidence="19">
    <location>
        <position position="47"/>
    </location>
    <ligand>
        <name>substrate</name>
    </ligand>
</feature>
<organism evidence="24 25">
    <name type="scientific">Desulfacinum hydrothermale DSM 13146</name>
    <dbReference type="NCBI Taxonomy" id="1121390"/>
    <lineage>
        <taxon>Bacteria</taxon>
        <taxon>Pseudomonadati</taxon>
        <taxon>Thermodesulfobacteriota</taxon>
        <taxon>Syntrophobacteria</taxon>
        <taxon>Syntrophobacterales</taxon>
        <taxon>Syntrophobacteraceae</taxon>
        <taxon>Desulfacinum</taxon>
    </lineage>
</organism>
<dbReference type="InterPro" id="IPR001086">
    <property type="entry name" value="Preph_deHydtase"/>
</dbReference>
<comment type="catalytic activity">
    <reaction evidence="1">
        <text>chorismate = prephenate</text>
        <dbReference type="Rhea" id="RHEA:13897"/>
        <dbReference type="ChEBI" id="CHEBI:29748"/>
        <dbReference type="ChEBI" id="CHEBI:29934"/>
        <dbReference type="EC" id="5.4.99.5"/>
    </reaction>
</comment>
<comment type="function">
    <text evidence="2">Catalyzes the Claisen rearrangement of chorismate to prephenate and the decarboxylation/dehydration of prephenate to phenylpyruvate.</text>
</comment>
<evidence type="ECO:0000256" key="9">
    <source>
        <dbReference type="ARBA" id="ARBA00022490"/>
    </source>
</evidence>
<evidence type="ECO:0000256" key="4">
    <source>
        <dbReference type="ARBA" id="ARBA00004741"/>
    </source>
</evidence>
<accession>A0A1W1XG59</accession>
<evidence type="ECO:0000256" key="12">
    <source>
        <dbReference type="ARBA" id="ARBA00023222"/>
    </source>
</evidence>
<keyword evidence="15" id="KW-0511">Multifunctional enzyme</keyword>
<dbReference type="EC" id="4.2.1.51" evidence="7"/>
<keyword evidence="10" id="KW-0028">Amino-acid biosynthesis</keyword>
<feature type="domain" description="Chorismate mutase" evidence="21">
    <location>
        <begin position="1"/>
        <end position="90"/>
    </location>
</feature>
<proteinExistence type="predicted"/>
<evidence type="ECO:0000256" key="13">
    <source>
        <dbReference type="ARBA" id="ARBA00023235"/>
    </source>
</evidence>
<dbReference type="Pfam" id="PF01842">
    <property type="entry name" value="ACT"/>
    <property type="match status" value="1"/>
</dbReference>
<dbReference type="PROSITE" id="PS00858">
    <property type="entry name" value="PREPHENATE_DEHYDR_2"/>
    <property type="match status" value="1"/>
</dbReference>
<dbReference type="Pfam" id="PF00800">
    <property type="entry name" value="PDT"/>
    <property type="match status" value="1"/>
</dbReference>
<dbReference type="AlphaFoldDB" id="A0A1W1XG59"/>
<evidence type="ECO:0000256" key="10">
    <source>
        <dbReference type="ARBA" id="ARBA00022605"/>
    </source>
</evidence>
<dbReference type="SMART" id="SM00830">
    <property type="entry name" value="CM_2"/>
    <property type="match status" value="1"/>
</dbReference>
<feature type="binding site" evidence="19">
    <location>
        <position position="51"/>
    </location>
    <ligand>
        <name>substrate</name>
    </ligand>
</feature>
<evidence type="ECO:0000256" key="6">
    <source>
        <dbReference type="ARBA" id="ARBA00012404"/>
    </source>
</evidence>
<keyword evidence="9" id="KW-0963">Cytoplasm</keyword>
<feature type="binding site" evidence="19">
    <location>
        <position position="86"/>
    </location>
    <ligand>
        <name>substrate</name>
    </ligand>
</feature>
<reference evidence="24 25" key="1">
    <citation type="submission" date="2017-04" db="EMBL/GenBank/DDBJ databases">
        <authorList>
            <person name="Afonso C.L."/>
            <person name="Miller P.J."/>
            <person name="Scott M.A."/>
            <person name="Spackman E."/>
            <person name="Goraichik I."/>
            <person name="Dimitrov K.M."/>
            <person name="Suarez D.L."/>
            <person name="Swayne D.E."/>
        </authorList>
    </citation>
    <scope>NUCLEOTIDE SEQUENCE [LARGE SCALE GENOMIC DNA]</scope>
    <source>
        <strain evidence="24 25">DSM 13146</strain>
    </source>
</reference>
<evidence type="ECO:0000313" key="24">
    <source>
        <dbReference type="EMBL" id="SMC22774.1"/>
    </source>
</evidence>
<dbReference type="EC" id="5.4.99.5" evidence="6"/>
<feature type="domain" description="ACT" evidence="23">
    <location>
        <begin position="277"/>
        <end position="354"/>
    </location>
</feature>
<dbReference type="NCBIfam" id="TIGR01807">
    <property type="entry name" value="CM_P2"/>
    <property type="match status" value="1"/>
</dbReference>
<dbReference type="InterPro" id="IPR008242">
    <property type="entry name" value="Chor_mutase/pphenate_deHydtase"/>
</dbReference>
<evidence type="ECO:0000259" key="23">
    <source>
        <dbReference type="PROSITE" id="PS51671"/>
    </source>
</evidence>
<dbReference type="InterPro" id="IPR002701">
    <property type="entry name" value="CM_II_prokaryot"/>
</dbReference>
<evidence type="ECO:0000256" key="17">
    <source>
        <dbReference type="ARBA" id="ARBA00031520"/>
    </source>
</evidence>
<dbReference type="CDD" id="cd13630">
    <property type="entry name" value="PBP2_PDT_1"/>
    <property type="match status" value="1"/>
</dbReference>
<evidence type="ECO:0000256" key="2">
    <source>
        <dbReference type="ARBA" id="ARBA00002364"/>
    </source>
</evidence>
<feature type="binding site" evidence="19">
    <location>
        <position position="27"/>
    </location>
    <ligand>
        <name>substrate</name>
    </ligand>
</feature>
<dbReference type="FunFam" id="3.30.70.260:FF:000012">
    <property type="entry name" value="Prephenate dehydratase"/>
    <property type="match status" value="1"/>
</dbReference>
<dbReference type="PANTHER" id="PTHR21022">
    <property type="entry name" value="PREPHENATE DEHYDRATASE P PROTEIN"/>
    <property type="match status" value="1"/>
</dbReference>
<dbReference type="InterPro" id="IPR036263">
    <property type="entry name" value="Chorismate_II_sf"/>
</dbReference>
<keyword evidence="25" id="KW-1185">Reference proteome</keyword>
<dbReference type="UniPathway" id="UPA00121">
    <property type="reaction ID" value="UER00345"/>
</dbReference>
<dbReference type="SUPFAM" id="SSF53850">
    <property type="entry name" value="Periplasmic binding protein-like II"/>
    <property type="match status" value="1"/>
</dbReference>
<name>A0A1W1XG59_9BACT</name>
<dbReference type="UniPathway" id="UPA00120">
    <property type="reaction ID" value="UER00203"/>
</dbReference>
<dbReference type="GO" id="GO:0004106">
    <property type="term" value="F:chorismate mutase activity"/>
    <property type="evidence" value="ECO:0007669"/>
    <property type="project" value="UniProtKB-EC"/>
</dbReference>
<sequence>MKGQSLEELRRGIDALDQEILDRLNRRMRLVEQIGRIKAEKGLDTFDPGREEAVCRRLVEASPGPLPAESVRAIYREILAASRKLQQPLKVAFLGPEWTYSHLAALSVFGHSAHYLPQSALVDVFDHLSKGLARVAVVPIENSLEGGIGQTMDLLYERPVRVVGECYLEVAHCLCSRASDPGSVRKLYAHPHALGQCRRWISEHLRHAEIYECASTAQAARQAASEASGAALCNVKAAENYGLSVLAERVEDHAGNTTRFIVLGFEENSPTGDDKTSILFAVADKPGALYRVLEVLTQHGLNMTRIESRPNRLHPWQYLFFADIGGYERDERVRAALEEAASRTTFFKILGSYPRANPRHPIRFDLERSRFGG</sequence>
<keyword evidence="14" id="KW-0456">Lyase</keyword>
<evidence type="ECO:0000256" key="1">
    <source>
        <dbReference type="ARBA" id="ARBA00000824"/>
    </source>
</evidence>
<keyword evidence="11" id="KW-0057">Aromatic amino acid biosynthesis</keyword>
<dbReference type="PROSITE" id="PS51168">
    <property type="entry name" value="CHORISMATE_MUT_2"/>
    <property type="match status" value="1"/>
</dbReference>
<evidence type="ECO:0000256" key="5">
    <source>
        <dbReference type="ARBA" id="ARBA00004817"/>
    </source>
</evidence>
<evidence type="ECO:0000256" key="7">
    <source>
        <dbReference type="ARBA" id="ARBA00013147"/>
    </source>
</evidence>
<dbReference type="Pfam" id="PF01817">
    <property type="entry name" value="CM_2"/>
    <property type="match status" value="1"/>
</dbReference>
<evidence type="ECO:0000256" key="20">
    <source>
        <dbReference type="PIRSR" id="PIRSR001500-2"/>
    </source>
</evidence>
<evidence type="ECO:0000313" key="25">
    <source>
        <dbReference type="Proteomes" id="UP000192783"/>
    </source>
</evidence>
<dbReference type="PROSITE" id="PS00857">
    <property type="entry name" value="PREPHENATE_DEHYDR_1"/>
    <property type="match status" value="1"/>
</dbReference>
<dbReference type="SUPFAM" id="SSF55021">
    <property type="entry name" value="ACT-like"/>
    <property type="match status" value="1"/>
</dbReference>
<dbReference type="CDD" id="cd04905">
    <property type="entry name" value="ACT_CM-PDT"/>
    <property type="match status" value="1"/>
</dbReference>
<evidence type="ECO:0000256" key="15">
    <source>
        <dbReference type="ARBA" id="ARBA00023268"/>
    </source>
</evidence>
<dbReference type="GO" id="GO:0009094">
    <property type="term" value="P:L-phenylalanine biosynthetic process"/>
    <property type="evidence" value="ECO:0007669"/>
    <property type="project" value="UniProtKB-UniPathway"/>
</dbReference>
<feature type="domain" description="Prephenate dehydratase" evidence="22">
    <location>
        <begin position="90"/>
        <end position="265"/>
    </location>
</feature>
<dbReference type="InterPro" id="IPR010957">
    <property type="entry name" value="G/b/e-P-prot_chorismate_mutase"/>
</dbReference>
<comment type="pathway">
    <text evidence="5">Metabolic intermediate biosynthesis; prephenate biosynthesis; prephenate from chorismate: step 1/1.</text>
</comment>
<dbReference type="NCBIfam" id="NF008865">
    <property type="entry name" value="PRK11898.1"/>
    <property type="match status" value="1"/>
</dbReference>
<evidence type="ECO:0000256" key="16">
    <source>
        <dbReference type="ARBA" id="ARBA00031175"/>
    </source>
</evidence>